<dbReference type="ExpressionAtlas" id="A0A0D9SFF4">
    <property type="expression patterns" value="baseline and differential"/>
</dbReference>
<dbReference type="FunFam" id="2.10.25.10:FF:000167">
    <property type="entry name" value="neurexin-1 isoform X1"/>
    <property type="match status" value="1"/>
</dbReference>
<name>A0A0D9SFF4_HUMAN</name>
<dbReference type="EMBL" id="AC069550">
    <property type="status" value="NOT_ANNOTATED_CDS"/>
    <property type="molecule type" value="Genomic_DNA"/>
</dbReference>
<evidence type="ECO:0000256" key="3">
    <source>
        <dbReference type="ARBA" id="ARBA00022737"/>
    </source>
</evidence>
<feature type="chain" id="PRO_5002347055" evidence="11">
    <location>
        <begin position="26"/>
        <end position="459"/>
    </location>
</feature>
<dbReference type="PANTHER" id="PTHR15036">
    <property type="entry name" value="PIKACHURIN-LIKE PROTEIN"/>
    <property type="match status" value="1"/>
</dbReference>
<feature type="region of interest" description="Disordered" evidence="10">
    <location>
        <begin position="198"/>
        <end position="220"/>
    </location>
</feature>
<feature type="domain" description="Laminin G" evidence="12">
    <location>
        <begin position="263"/>
        <end position="442"/>
    </location>
</feature>
<dbReference type="VEuPathDB" id="HostDB:ENSG00000179915"/>
<dbReference type="HGNC" id="HGNC:8008">
    <property type="gene designation" value="NRXN1"/>
</dbReference>
<dbReference type="InterPro" id="IPR013320">
    <property type="entry name" value="ConA-like_dom_sf"/>
</dbReference>
<dbReference type="InterPro" id="IPR001791">
    <property type="entry name" value="Laminin_G"/>
</dbReference>
<comment type="subcellular location">
    <subcellularLocation>
        <location evidence="1">Cell membrane</location>
        <topology evidence="1">Single-pass membrane protein</topology>
    </subcellularLocation>
    <subcellularLocation>
        <location evidence="2">Cell projection</location>
    </subcellularLocation>
    <subcellularLocation>
        <location evidence="8">Endomembrane system</location>
        <topology evidence="8">Single-pass type I membrane protein</topology>
    </subcellularLocation>
</comment>
<evidence type="ECO:0000256" key="7">
    <source>
        <dbReference type="ARBA" id="ARBA00023273"/>
    </source>
</evidence>
<keyword evidence="6" id="KW-0357">Heparan sulfate</keyword>
<dbReference type="GO" id="GO:0007612">
    <property type="term" value="P:learning"/>
    <property type="evidence" value="ECO:0007669"/>
    <property type="project" value="UniProtKB-ARBA"/>
</dbReference>
<dbReference type="EMBL" id="AC007462">
    <property type="status" value="NOT_ANNOTATED_CDS"/>
    <property type="molecule type" value="Genomic_DNA"/>
</dbReference>
<reference evidence="14" key="4">
    <citation type="submission" date="2025-08" db="UniProtKB">
        <authorList>
            <consortium name="Ensembl"/>
        </authorList>
    </citation>
    <scope>IDENTIFICATION</scope>
</reference>
<evidence type="ECO:0000256" key="4">
    <source>
        <dbReference type="ARBA" id="ARBA00023157"/>
    </source>
</evidence>
<dbReference type="InterPro" id="IPR000742">
    <property type="entry name" value="EGF"/>
</dbReference>
<dbReference type="PROSITE" id="PS50026">
    <property type="entry name" value="EGF_3"/>
    <property type="match status" value="1"/>
</dbReference>
<dbReference type="FunFam" id="2.60.120.200:FF:000014">
    <property type="entry name" value="neurexin-1 isoform X1"/>
    <property type="match status" value="1"/>
</dbReference>
<evidence type="ECO:0000313" key="15">
    <source>
        <dbReference type="Proteomes" id="UP000005640"/>
    </source>
</evidence>
<evidence type="ECO:0000256" key="8">
    <source>
        <dbReference type="ARBA" id="ARBA00046288"/>
    </source>
</evidence>
<evidence type="ECO:0000256" key="2">
    <source>
        <dbReference type="ARBA" id="ARBA00004316"/>
    </source>
</evidence>
<accession>A0A0D9SFF4</accession>
<gene>
    <name evidence="14" type="primary">NRXN1</name>
</gene>
<dbReference type="PANTHER" id="PTHR15036:SF51">
    <property type="entry name" value="NEUREXIN-1"/>
    <property type="match status" value="1"/>
</dbReference>
<dbReference type="GeneTree" id="ENSGT00940000154292"/>
<dbReference type="ChiTaRS" id="NRXN1">
    <property type="organism name" value="human"/>
</dbReference>
<feature type="domain" description="Laminin G" evidence="12">
    <location>
        <begin position="30"/>
        <end position="217"/>
    </location>
</feature>
<evidence type="ECO:0007829" key="17">
    <source>
        <dbReference type="ProteomicsDB" id="A0A0D9SFF4"/>
    </source>
</evidence>
<keyword evidence="11" id="KW-0732">Signal</keyword>
<dbReference type="OrthoDB" id="6275838at2759"/>
<evidence type="ECO:0000259" key="12">
    <source>
        <dbReference type="PROSITE" id="PS50025"/>
    </source>
</evidence>
<dbReference type="Antibodypedia" id="30173">
    <property type="antibodies" value="309 antibodies from 35 providers"/>
</dbReference>
<dbReference type="GO" id="GO:0042995">
    <property type="term" value="C:cell projection"/>
    <property type="evidence" value="ECO:0007669"/>
    <property type="project" value="UniProtKB-SubCell"/>
</dbReference>
<dbReference type="GO" id="GO:0005886">
    <property type="term" value="C:plasma membrane"/>
    <property type="evidence" value="ECO:0007669"/>
    <property type="project" value="UniProtKB-SubCell"/>
</dbReference>
<dbReference type="EMBL" id="AC007682">
    <property type="status" value="NOT_ANNOTATED_CDS"/>
    <property type="molecule type" value="Genomic_DNA"/>
</dbReference>
<dbReference type="CDD" id="cd00110">
    <property type="entry name" value="LamG"/>
    <property type="match status" value="2"/>
</dbReference>
<dbReference type="Gene3D" id="2.60.120.200">
    <property type="match status" value="2"/>
</dbReference>
<keyword evidence="15" id="KW-1185">Reference proteome</keyword>
<dbReference type="SMART" id="SM00282">
    <property type="entry name" value="LamG"/>
    <property type="match status" value="2"/>
</dbReference>
<dbReference type="PROSITE" id="PS50025">
    <property type="entry name" value="LAM_G_DOMAIN"/>
    <property type="match status" value="2"/>
</dbReference>
<dbReference type="EMBL" id="AC009234">
    <property type="status" value="NOT_ANNOTATED_CDS"/>
    <property type="molecule type" value="Genomic_DNA"/>
</dbReference>
<dbReference type="GO" id="GO:0012505">
    <property type="term" value="C:endomembrane system"/>
    <property type="evidence" value="ECO:0007669"/>
    <property type="project" value="UniProtKB-SubCell"/>
</dbReference>
<protein>
    <submittedName>
        <fullName evidence="14">Neurexin 1</fullName>
    </submittedName>
</protein>
<dbReference type="InterPro" id="IPR050372">
    <property type="entry name" value="Neurexin-related_CASP"/>
</dbReference>
<feature type="domain" description="EGF-like" evidence="13">
    <location>
        <begin position="219"/>
        <end position="256"/>
    </location>
</feature>
<organism evidence="14 15">
    <name type="scientific">Homo sapiens</name>
    <name type="common">Human</name>
    <dbReference type="NCBI Taxonomy" id="9606"/>
    <lineage>
        <taxon>Eukaryota</taxon>
        <taxon>Metazoa</taxon>
        <taxon>Chordata</taxon>
        <taxon>Craniata</taxon>
        <taxon>Vertebrata</taxon>
        <taxon>Euteleostomi</taxon>
        <taxon>Mammalia</taxon>
        <taxon>Eutheria</taxon>
        <taxon>Euarchontoglires</taxon>
        <taxon>Primates</taxon>
        <taxon>Haplorrhini</taxon>
        <taxon>Catarrhini</taxon>
        <taxon>Hominidae</taxon>
        <taxon>Homo</taxon>
    </lineage>
</organism>
<evidence type="ECO:0000256" key="5">
    <source>
        <dbReference type="ARBA" id="ARBA00023180"/>
    </source>
</evidence>
<evidence type="ECO:0000256" key="10">
    <source>
        <dbReference type="SAM" id="MobiDB-lite"/>
    </source>
</evidence>
<dbReference type="EMBL" id="AC007560">
    <property type="status" value="NOT_ANNOTATED_CDS"/>
    <property type="molecule type" value="Genomic_DNA"/>
</dbReference>
<feature type="signal peptide" evidence="11">
    <location>
        <begin position="1"/>
        <end position="25"/>
    </location>
</feature>
<sequence>MGTALLQRGGCFLLCLSLLLLGCWAELGSGLEFPGAEGQWTRFPKWNACCESEMSFQLKTRSARGLVLYFDDEGFCDFLELILTRGGRLQLSFSIFCAEPATLLADTPVNDGAWHSVRIRRQFRNTTLFIDQVEAKWVEVKSKRRDMTVFSGLFVGGLPPELRAAALKLTLASVREREPFKGWIRDVRVNSSQVLPVDSGEVKLDDEPPNSGGGSPCEAGEEGEGGVCLNGGVCSVVDDQAVCDCSRTGFRGKDCSQGKEEYIATFKGSEYFCYDLSQNPIQSSSDEITLSFKTLQRNGLMLHTGKSADYVNLALKNGAVSLVINLGSGAFEALVEPVNGKFNDNAWHDVKVTRNLRQVTISVDGILTTTGYTQEDYTMLGSDDFFYVGGSPSTADLPGSPVSNNFMGCLKEVNIVAIRIIPNSWSHHFRSSMKAPLLKTRCSRVKRHNFKFNILLLFM</sequence>
<dbReference type="SMR" id="A0A0D9SFF4"/>
<dbReference type="Gene3D" id="2.10.25.10">
    <property type="entry name" value="Laminin"/>
    <property type="match status" value="1"/>
</dbReference>
<reference evidence="14 15" key="2">
    <citation type="journal article" date="2004" name="Nature">
        <title>Finishing the euchromatic sequence of the human genome.</title>
        <authorList>
            <consortium name="International Human Genome Sequencing Consortium"/>
        </authorList>
    </citation>
    <scope>NUCLEOTIDE SEQUENCE [LARGE SCALE GENOMIC DNA]</scope>
</reference>
<reference evidence="14 15" key="1">
    <citation type="journal article" date="2001" name="Nature">
        <title>Initial sequencing and analysis of the human genome.</title>
        <authorList>
            <consortium name="International Human Genome Sequencing Consortium"/>
            <person name="Lander E.S."/>
            <person name="Linton L.M."/>
            <person name="Birren B."/>
            <person name="Nusbaum C."/>
            <person name="Zody M.C."/>
            <person name="Baldwin J."/>
            <person name="Devon K."/>
            <person name="Dewar K."/>
            <person name="Doyle M."/>
            <person name="FitzHugh W."/>
            <person name="Funke R."/>
            <person name="Gage D."/>
            <person name="Harris K."/>
            <person name="Heaford A."/>
            <person name="Howland J."/>
            <person name="Kann L."/>
            <person name="Lehoczky J."/>
            <person name="LeVine R."/>
            <person name="McEwan P."/>
            <person name="McKernan K."/>
            <person name="Meldrim J."/>
            <person name="Mesirov J.P."/>
            <person name="Miranda C."/>
            <person name="Morris W."/>
            <person name="Naylor J."/>
            <person name="Raymond C."/>
            <person name="Rosetti M."/>
            <person name="Santos R."/>
            <person name="Sheridan A."/>
            <person name="Sougnez C."/>
            <person name="Stange-Thomann N."/>
            <person name="Stojanovic N."/>
            <person name="Subramanian A."/>
            <person name="Wyman D."/>
            <person name="Rogers J."/>
            <person name="Sulston J."/>
            <person name="Ainscough R."/>
            <person name="Beck S."/>
            <person name="Bentley D."/>
            <person name="Burton J."/>
            <person name="Clee C."/>
            <person name="Carter N."/>
            <person name="Coulson A."/>
            <person name="Deadman R."/>
            <person name="Deloukas P."/>
            <person name="Dunham A."/>
            <person name="Dunham I."/>
            <person name="Durbin R."/>
            <person name="French L."/>
            <person name="Grafham D."/>
            <person name="Gregory S."/>
            <person name="Hubbard T."/>
            <person name="Humphray S."/>
            <person name="Hunt A."/>
            <person name="Jones M."/>
            <person name="Lloyd C."/>
            <person name="McMurray A."/>
            <person name="Matthews L."/>
            <person name="Mercer S."/>
            <person name="Milne S."/>
            <person name="Mullikin J.C."/>
            <person name="Mungall A."/>
            <person name="Plumb R."/>
            <person name="Ross M."/>
            <person name="Shownkeen R."/>
            <person name="Sims S."/>
            <person name="Waterston R.H."/>
            <person name="Wilson R.K."/>
            <person name="Hillier L.W."/>
            <person name="McPherson J.D."/>
            <person name="Marra M.A."/>
            <person name="Mardis E.R."/>
            <person name="Fulton L.A."/>
            <person name="Chinwalla A.T."/>
            <person name="Pepin K.H."/>
            <person name="Gish W.R."/>
            <person name="Chissoe S.L."/>
            <person name="Wendl M.C."/>
            <person name="Delehaunty K.D."/>
            <person name="Miner T.L."/>
            <person name="Delehaunty A."/>
            <person name="Kramer J.B."/>
            <person name="Cook L.L."/>
            <person name="Fulton R.S."/>
            <person name="Johnson D.L."/>
            <person name="Minx P.J."/>
            <person name="Clifton S.W."/>
            <person name="Hawkins T."/>
            <person name="Branscomb E."/>
            <person name="Predki P."/>
            <person name="Richardson P."/>
            <person name="Wenning S."/>
            <person name="Slezak T."/>
            <person name="Doggett N."/>
            <person name="Cheng J.F."/>
            <person name="Olsen A."/>
            <person name="Lucas S."/>
            <person name="Elkin C."/>
            <person name="Uberbacher E."/>
            <person name="Frazier M."/>
            <person name="Gibbs R.A."/>
            <person name="Muzny D.M."/>
            <person name="Scherer S.E."/>
            <person name="Bouck J.B."/>
            <person name="Sodergren E.J."/>
            <person name="Worley K.C."/>
            <person name="Rives C.M."/>
            <person name="Gorrell J.H."/>
            <person name="Metzker M.L."/>
            <person name="Naylor S.L."/>
            <person name="Kucherlapati R.S."/>
            <person name="Nelson D.L."/>
            <person name="Weinstock G.M."/>
            <person name="Sakaki Y."/>
            <person name="Fujiyama A."/>
            <person name="Hattori M."/>
            <person name="Yada T."/>
            <person name="Toyoda A."/>
            <person name="Itoh T."/>
            <person name="Kawagoe C."/>
            <person name="Watanabe H."/>
            <person name="Totoki Y."/>
            <person name="Taylor T."/>
            <person name="Weissenbach J."/>
            <person name="Heilig R."/>
            <person name="Saurin W."/>
            <person name="Artiguenave F."/>
            <person name="Brottier P."/>
            <person name="Bruls T."/>
            <person name="Pelletier E."/>
            <person name="Robert C."/>
            <person name="Wincker P."/>
            <person name="Smith D.R."/>
            <person name="Doucette-Stamm L."/>
            <person name="Rubenfield M."/>
            <person name="Weinstock K."/>
            <person name="Lee H.M."/>
            <person name="Dubois J."/>
            <person name="Rosenthal A."/>
            <person name="Platzer M."/>
            <person name="Nyakatura G."/>
            <person name="Taudien S."/>
            <person name="Rump A."/>
            <person name="Yang H."/>
            <person name="Yu J."/>
            <person name="Wang J."/>
            <person name="Huang G."/>
            <person name="Gu J."/>
            <person name="Hood L."/>
            <person name="Rowen L."/>
            <person name="Madan A."/>
            <person name="Qin S."/>
            <person name="Davis R.W."/>
            <person name="Federspiel N.A."/>
            <person name="Abola A.P."/>
            <person name="Proctor M.J."/>
            <person name="Myers R.M."/>
            <person name="Schmutz J."/>
            <person name="Dickson M."/>
            <person name="Grimwood J."/>
            <person name="Cox D.R."/>
            <person name="Olson M.V."/>
            <person name="Kaul R."/>
            <person name="Raymond C."/>
            <person name="Shimizu N."/>
            <person name="Kawasaki K."/>
            <person name="Minoshima S."/>
            <person name="Evans G.A."/>
            <person name="Athanasiou M."/>
            <person name="Schultz R."/>
            <person name="Roe B.A."/>
            <person name="Chen F."/>
            <person name="Pan H."/>
            <person name="Ramser J."/>
            <person name="Lehrach H."/>
            <person name="Reinhardt R."/>
            <person name="McCombie W.R."/>
            <person name="de la Bastide M."/>
            <person name="Dedhia N."/>
            <person name="Blocker H."/>
            <person name="Hornischer K."/>
            <person name="Nordsiek G."/>
            <person name="Agarwala R."/>
            <person name="Aravind L."/>
            <person name="Bailey J.A."/>
            <person name="Bateman A."/>
            <person name="Batzoglou S."/>
            <person name="Birney E."/>
            <person name="Bork P."/>
            <person name="Brown D.G."/>
            <person name="Burge C.B."/>
            <person name="Cerutti L."/>
            <person name="Chen H.C."/>
            <person name="Church D."/>
            <person name="Clamp M."/>
            <person name="Copley R.R."/>
            <person name="Doerks T."/>
            <person name="Eddy S.R."/>
            <person name="Eichler E.E."/>
            <person name="Furey T.S."/>
            <person name="Galagan J."/>
            <person name="Gilbert J.G."/>
            <person name="Harmon C."/>
            <person name="Hayashizaki Y."/>
            <person name="Haussler D."/>
            <person name="Hermjakob H."/>
            <person name="Hokamp K."/>
            <person name="Jang W."/>
            <person name="Johnson L.S."/>
            <person name="Jones T.A."/>
            <person name="Kasif S."/>
            <person name="Kaspryzk A."/>
            <person name="Kennedy S."/>
            <person name="Kent W.J."/>
            <person name="Kitts P."/>
            <person name="Koonin E.V."/>
            <person name="Korf I."/>
            <person name="Kulp D."/>
            <person name="Lancet D."/>
            <person name="Lowe T.M."/>
            <person name="McLysaght A."/>
            <person name="Mikkelsen T."/>
            <person name="Moran J.V."/>
            <person name="Mulder N."/>
            <person name="Pollara V.J."/>
            <person name="Ponting C.P."/>
            <person name="Schuler G."/>
            <person name="Schultz J."/>
            <person name="Slater G."/>
            <person name="Smit A.F."/>
            <person name="Stupka E."/>
            <person name="Szustakowski J."/>
            <person name="Thierry-Mieg D."/>
            <person name="Thierry-Mieg J."/>
            <person name="Wagner L."/>
            <person name="Wallis J."/>
            <person name="Wheeler R."/>
            <person name="Williams A."/>
            <person name="Wolf Y.I."/>
            <person name="Wolfe K.H."/>
            <person name="Yang S.P."/>
            <person name="Yeh R.F."/>
            <person name="Collins F."/>
            <person name="Guyer M.S."/>
            <person name="Peterson J."/>
            <person name="Felsenfeld A."/>
            <person name="Wetterstrand K.A."/>
            <person name="Patrinos A."/>
            <person name="Morgan M.J."/>
            <person name="de Jong P."/>
            <person name="Catanese J.J."/>
            <person name="Osoegawa K."/>
            <person name="Shizuya H."/>
            <person name="Choi S."/>
            <person name="Chen Y.J."/>
        </authorList>
    </citation>
    <scope>NUCLEOTIDE SEQUENCE [LARGE SCALE GENOMIC DNA]</scope>
</reference>
<dbReference type="EMBL" id="AC068715">
    <property type="status" value="NOT_ANNOTATED_CDS"/>
    <property type="molecule type" value="Genomic_DNA"/>
</dbReference>
<evidence type="ECO:0007829" key="16">
    <source>
        <dbReference type="PeptideAtlas" id="A0A0D9SFF4"/>
    </source>
</evidence>
<evidence type="ECO:0000256" key="6">
    <source>
        <dbReference type="ARBA" id="ARBA00023207"/>
    </source>
</evidence>
<evidence type="ECO:0000256" key="1">
    <source>
        <dbReference type="ARBA" id="ARBA00004162"/>
    </source>
</evidence>
<keyword evidence="9" id="KW-0245">EGF-like domain</keyword>
<proteinExistence type="evidence at protein level"/>
<reference evidence="14 15" key="3">
    <citation type="journal article" date="2005" name="Nature">
        <title>Generation and annotation of the DNA sequences of human chromosomes 2 and 4.</title>
        <authorList>
            <person name="Hillier L.W."/>
            <person name="Graves T.A."/>
            <person name="Fulton R.S."/>
            <person name="Fulton L.A."/>
            <person name="Pepin K.H."/>
            <person name="Minx P."/>
            <person name="Wagner-McPherson C."/>
            <person name="Layman D."/>
            <person name="Wylie K."/>
            <person name="Sekhon M."/>
            <person name="Becker M.C."/>
            <person name="Fewell G.A."/>
            <person name="Delehaunty K.D."/>
            <person name="Miner T.L."/>
            <person name="Nash W.E."/>
            <person name="Kremitzki C."/>
            <person name="Oddy L."/>
            <person name="Du H."/>
            <person name="Sun H."/>
            <person name="Bradshaw-Cordum H."/>
            <person name="Ali J."/>
            <person name="Carter J."/>
            <person name="Cordes M."/>
            <person name="Harris A."/>
            <person name="Isak A."/>
            <person name="van Brunt A."/>
            <person name="Nguyen C."/>
            <person name="Du F."/>
            <person name="Courtney L."/>
            <person name="Kalicki J."/>
            <person name="Ozersky P."/>
            <person name="Abbott S."/>
            <person name="Armstrong J."/>
            <person name="Belter E.A."/>
            <person name="Caruso L."/>
            <person name="Cedroni M."/>
            <person name="Cotton M."/>
            <person name="Davidson T."/>
            <person name="Desai A."/>
            <person name="Elliott G."/>
            <person name="Erb T."/>
            <person name="Fronick C."/>
            <person name="Gaige T."/>
            <person name="Haakenson W."/>
            <person name="Haglund K."/>
            <person name="Holmes A."/>
            <person name="Harkins R."/>
            <person name="Kim K."/>
            <person name="Kruchowski S.S."/>
            <person name="Strong C.M."/>
            <person name="Grewal N."/>
            <person name="Goyea E."/>
            <person name="Hou S."/>
            <person name="Levy A."/>
            <person name="Martinka S."/>
            <person name="Mead K."/>
            <person name="McLellan M.D."/>
            <person name="Meyer R."/>
            <person name="Randall-Maher J."/>
            <person name="Tomlinson C."/>
            <person name="Dauphin-Kohlberg S."/>
            <person name="Kozlowicz-Reilly A."/>
            <person name="Shah N."/>
            <person name="Swearengen-Shahid S."/>
            <person name="Snider J."/>
            <person name="Strong J.T."/>
            <person name="Thompson J."/>
            <person name="Yoakum M."/>
            <person name="Leonard S."/>
            <person name="Pearman C."/>
            <person name="Trani L."/>
            <person name="Radionenko M."/>
            <person name="Waligorski J.E."/>
            <person name="Wang C."/>
            <person name="Rock S.M."/>
            <person name="Tin-Wollam A.M."/>
            <person name="Maupin R."/>
            <person name="Latreille P."/>
            <person name="Wendl M.C."/>
            <person name="Yang S.P."/>
            <person name="Pohl C."/>
            <person name="Wallis J.W."/>
            <person name="Spieth J."/>
            <person name="Bieri T.A."/>
            <person name="Berkowicz N."/>
            <person name="Nelson J.O."/>
            <person name="Osborne J."/>
            <person name="Ding L."/>
            <person name="Meyer R."/>
            <person name="Sabo A."/>
            <person name="Shotland Y."/>
            <person name="Sinha P."/>
            <person name="Wohldmann P.E."/>
            <person name="Cook L.L."/>
            <person name="Hickenbotham M.T."/>
            <person name="Eldred J."/>
            <person name="Williams D."/>
            <person name="Jones T.A."/>
            <person name="She X."/>
            <person name="Ciccarelli F.D."/>
            <person name="Izaurralde E."/>
            <person name="Taylor J."/>
            <person name="Schmutz J."/>
            <person name="Myers R.M."/>
            <person name="Cox D.R."/>
            <person name="Huang X."/>
            <person name="McPherson J.D."/>
            <person name="Mardis E.R."/>
            <person name="Clifton S.W."/>
            <person name="Warren W.C."/>
            <person name="Chinwalla A.T."/>
            <person name="Eddy S.R."/>
            <person name="Marra M.A."/>
            <person name="Ovcharenko I."/>
            <person name="Furey T.S."/>
            <person name="Miller W."/>
            <person name="Eichler E.E."/>
            <person name="Bork P."/>
            <person name="Suyama M."/>
            <person name="Torrents D."/>
            <person name="Waterston R.H."/>
            <person name="Wilson R.K."/>
        </authorList>
    </citation>
    <scope>NUCLEOTIDE SEQUENCE [LARGE SCALE GENOMIC DNA]</scope>
</reference>
<reference evidence="14" key="5">
    <citation type="submission" date="2025-09" db="UniProtKB">
        <authorList>
            <consortium name="Ensembl"/>
        </authorList>
    </citation>
    <scope>IDENTIFICATION</scope>
</reference>
<dbReference type="EMBL" id="AC068725">
    <property type="status" value="NOT_ANNOTATED_CDS"/>
    <property type="molecule type" value="Genomic_DNA"/>
</dbReference>
<keyword evidence="4" id="KW-1015">Disulfide bond</keyword>
<evidence type="ECO:0000259" key="13">
    <source>
        <dbReference type="PROSITE" id="PS50026"/>
    </source>
</evidence>
<keyword evidence="6" id="KW-0654">Proteoglycan</keyword>
<keyword evidence="7" id="KW-0966">Cell projection</keyword>
<keyword evidence="3" id="KW-0677">Repeat</keyword>
<dbReference type="SUPFAM" id="SSF49899">
    <property type="entry name" value="Concanavalin A-like lectins/glucanases"/>
    <property type="match status" value="2"/>
</dbReference>
<evidence type="ECO:0000256" key="11">
    <source>
        <dbReference type="SAM" id="SignalP"/>
    </source>
</evidence>
<dbReference type="OpenTargets" id="ENSG00000179915"/>
<keyword evidence="16 17" id="KW-1267">Proteomics identification</keyword>
<keyword evidence="5" id="KW-0325">Glycoprotein</keyword>
<dbReference type="MassIVE" id="A0A0D9SFF4"/>
<dbReference type="Pfam" id="PF02210">
    <property type="entry name" value="Laminin_G_2"/>
    <property type="match status" value="2"/>
</dbReference>
<dbReference type="AlphaFoldDB" id="A0A0D9SFF4"/>
<dbReference type="EMBL" id="AC010721">
    <property type="status" value="NOT_ANNOTATED_CDS"/>
    <property type="molecule type" value="Genomic_DNA"/>
</dbReference>
<dbReference type="Ensembl" id="ENST00000628515.2">
    <property type="protein sequence ID" value="ENSP00000486544.1"/>
    <property type="gene ID" value="ENSG00000179915.25"/>
</dbReference>
<dbReference type="Proteomes" id="UP000005640">
    <property type="component" value="Chromosome 2"/>
</dbReference>
<dbReference type="Bgee" id="ENSG00000179915">
    <property type="expression patterns" value="Expressed in sural nerve and 164 other cell types or tissues"/>
</dbReference>
<evidence type="ECO:0000256" key="9">
    <source>
        <dbReference type="PROSITE-ProRule" id="PRU00076"/>
    </source>
</evidence>
<dbReference type="EMBL" id="AC078994">
    <property type="status" value="NOT_ANNOTATED_CDS"/>
    <property type="molecule type" value="Genomic_DNA"/>
</dbReference>
<dbReference type="EMBL" id="AC007680">
    <property type="status" value="NOT_ANNOTATED_CDS"/>
    <property type="molecule type" value="Genomic_DNA"/>
</dbReference>
<comment type="caution">
    <text evidence="9">Lacks conserved residue(s) required for the propagation of feature annotation.</text>
</comment>
<evidence type="ECO:0000313" key="14">
    <source>
        <dbReference type="Ensembl" id="ENSP00000486544.1"/>
    </source>
</evidence>